<gene>
    <name evidence="5" type="ORF">EGYM00163_LOCUS9263</name>
</gene>
<evidence type="ECO:0000256" key="3">
    <source>
        <dbReference type="SAM" id="SignalP"/>
    </source>
</evidence>
<keyword evidence="1" id="KW-0880">Kelch repeat</keyword>
<organism evidence="5">
    <name type="scientific">Eutreptiella gymnastica</name>
    <dbReference type="NCBI Taxonomy" id="73025"/>
    <lineage>
        <taxon>Eukaryota</taxon>
        <taxon>Discoba</taxon>
        <taxon>Euglenozoa</taxon>
        <taxon>Euglenida</taxon>
        <taxon>Spirocuta</taxon>
        <taxon>Euglenophyceae</taxon>
        <taxon>Eutreptiales</taxon>
        <taxon>Eutreptiaceae</taxon>
        <taxon>Eutreptiella</taxon>
    </lineage>
</organism>
<reference evidence="5" key="1">
    <citation type="submission" date="2021-01" db="EMBL/GenBank/DDBJ databases">
        <authorList>
            <person name="Corre E."/>
            <person name="Pelletier E."/>
            <person name="Niang G."/>
            <person name="Scheremetjew M."/>
            <person name="Finn R."/>
            <person name="Kale V."/>
            <person name="Holt S."/>
            <person name="Cochrane G."/>
            <person name="Meng A."/>
            <person name="Brown T."/>
            <person name="Cohen L."/>
        </authorList>
    </citation>
    <scope>NUCLEOTIDE SEQUENCE</scope>
    <source>
        <strain evidence="5">CCMP1594</strain>
    </source>
</reference>
<keyword evidence="3" id="KW-0732">Signal</keyword>
<evidence type="ECO:0000313" key="5">
    <source>
        <dbReference type="EMBL" id="CAE0798143.1"/>
    </source>
</evidence>
<dbReference type="InterPro" id="IPR036609">
    <property type="entry name" value="LCCL_sf"/>
</dbReference>
<dbReference type="EMBL" id="HBJA01028416">
    <property type="protein sequence ID" value="CAE0798143.1"/>
    <property type="molecule type" value="Transcribed_RNA"/>
</dbReference>
<proteinExistence type="predicted"/>
<dbReference type="AlphaFoldDB" id="A0A7S4CIL4"/>
<dbReference type="PANTHER" id="PTHR46093:SF18">
    <property type="entry name" value="FIBRONECTIN TYPE-III DOMAIN-CONTAINING PROTEIN"/>
    <property type="match status" value="1"/>
</dbReference>
<name>A0A7S4CIL4_9EUGL</name>
<dbReference type="Pfam" id="PF24681">
    <property type="entry name" value="Kelch_KLHDC2_KLHL20_DRC7"/>
    <property type="match status" value="2"/>
</dbReference>
<evidence type="ECO:0000256" key="1">
    <source>
        <dbReference type="ARBA" id="ARBA00022441"/>
    </source>
</evidence>
<dbReference type="Gene3D" id="2.120.10.80">
    <property type="entry name" value="Kelch-type beta propeller"/>
    <property type="match status" value="2"/>
</dbReference>
<dbReference type="InterPro" id="IPR004043">
    <property type="entry name" value="LCCL"/>
</dbReference>
<dbReference type="SUPFAM" id="SSF117281">
    <property type="entry name" value="Kelch motif"/>
    <property type="match status" value="2"/>
</dbReference>
<evidence type="ECO:0000256" key="2">
    <source>
        <dbReference type="ARBA" id="ARBA00022737"/>
    </source>
</evidence>
<protein>
    <recommendedName>
        <fullName evidence="4">LCCL domain-containing protein</fullName>
    </recommendedName>
</protein>
<dbReference type="InterPro" id="IPR015915">
    <property type="entry name" value="Kelch-typ_b-propeller"/>
</dbReference>
<dbReference type="PANTHER" id="PTHR46093">
    <property type="entry name" value="ACYL-COA-BINDING DOMAIN-CONTAINING PROTEIN 5"/>
    <property type="match status" value="1"/>
</dbReference>
<dbReference type="Gene3D" id="2.170.130.20">
    <property type="entry name" value="LCCL-like domain"/>
    <property type="match status" value="1"/>
</dbReference>
<dbReference type="Pfam" id="PF03815">
    <property type="entry name" value="LCCL"/>
    <property type="match status" value="1"/>
</dbReference>
<evidence type="ECO:0000259" key="4">
    <source>
        <dbReference type="PROSITE" id="PS50820"/>
    </source>
</evidence>
<sequence length="1210" mass="128520">MALKTIFVLASIFAQIGCGLAAKGYVWETFDSTNAPARYGHATALMGDTMYMFGGVENGATVDGLHKYDVATNSWSAVTAPVSGTPASARENARMIAHNDSLVIVGGNSGSAYYGDTYVVTPEVPEGCETIHTLSPYLMNVASYNLEICVRVVASATGLVVGDNPAYSFDSELPAVAVHAGLAAPGEVVVFLLTIKPQEVRFYAVERNGVVSQAKVGNDWTFSVRSKAEVCATQPSDRMDESLSFYDVGQSFHYKVTGSVTSSVVGGSQPIKVESITYGDQHKNETSPADTAHLVDNDITTSWEWVGVNFSSPYVIFSWQQKTMVTGMQIWWKSGAIEQLFEDISYTPFKVYVDDTVVLDNMVNNVSFHNGYLAMGFDYGAYGRNVKIEWPATQGQKRTISMAEVKILGDEINPNWLNNNAYLSGGEDARGCSNHFLKDHGVGYGYECITCATACTDPYLKLDFGFTRRVMYIVVTVPSNMNGETYEVHVGDFSSASASNTQCATGSLVTGEQTIYCGITGHYLFFTIKGSSKTLHLLDLLAYGEWGGADGKYKTYAAESTLSGAAVHAGVLANGEAGFVLLVYRGYNQNLNGSFAGNLQSATKFGETLSFSLMAVANGVCTAVSDLASAASGHAAVEYEEEIFVWGGLSGAGPTYRTATDIYKLTLSTWTWSSVTSVGTAVSQRSDFSFALWTHFLVIYGGVSSGAPLSNGGTLDLLTGTWASLASSTIGSRTYAPAAVVGDLYVVFDSSSTALAVYNLVTSSWADVSSAQSTTIEVPQTSTAVVYTPTDVDGGCPGTSRIILYGGRAGGSVPSNRTFGLKVPDVNYHFSNVSMQYDGGVFIGRSRDLHLTLKTEACGNGLPSGGAIQLTVPAEFTTSDAMTAAISTSSGFDTPDTVTLTSADIFINGNVIVLQSGANLLSSSGMDSNTTDAWLVDNVTGTGDKWVTVYADTAAGYTGSPTASRFGIGWLHPDTSSTSTYAIVFQKVDVTAYVGQTLHFTGYVAGVSSDVSAAVAGIAYYSTACGLGSGEVIIGSETVFTSAATGSGWMQIVGQSGVPAGAQCARISLKGKQNTYFDHFFYGTYPLREISMGETIYAKVAGVSVPRSCGSAGSWVFQVQTYQYHLGDELGTDSGYSSLVNADTCTDPCHTCQYHDLQSDGTKVYRCSWTSKKTGKLLHFDRYNIESQTSFCSRCQGQRSNSVACYGGSA</sequence>
<feature type="domain" description="LCCL" evidence="4">
    <location>
        <begin position="551"/>
        <end position="611"/>
    </location>
</feature>
<dbReference type="Gene3D" id="2.60.120.260">
    <property type="entry name" value="Galactose-binding domain-like"/>
    <property type="match status" value="1"/>
</dbReference>
<dbReference type="PROSITE" id="PS50820">
    <property type="entry name" value="LCCL"/>
    <property type="match status" value="1"/>
</dbReference>
<dbReference type="SUPFAM" id="SSF69848">
    <property type="entry name" value="LCCL domain"/>
    <property type="match status" value="1"/>
</dbReference>
<feature type="signal peptide" evidence="3">
    <location>
        <begin position="1"/>
        <end position="21"/>
    </location>
</feature>
<feature type="chain" id="PRO_5030722466" description="LCCL domain-containing protein" evidence="3">
    <location>
        <begin position="22"/>
        <end position="1210"/>
    </location>
</feature>
<keyword evidence="2" id="KW-0677">Repeat</keyword>
<accession>A0A7S4CIL4</accession>